<comment type="caution">
    <text evidence="3">The sequence shown here is derived from an EMBL/GenBank/DDBJ whole genome shotgun (WGS) entry which is preliminary data.</text>
</comment>
<protein>
    <recommendedName>
        <fullName evidence="2">Type 4 fimbrial biogenesis protein PilX N-terminal domain-containing protein</fullName>
    </recommendedName>
</protein>
<proteinExistence type="predicted"/>
<keyword evidence="1" id="KW-0472">Membrane</keyword>
<evidence type="ECO:0000259" key="2">
    <source>
        <dbReference type="Pfam" id="PF14341"/>
    </source>
</evidence>
<dbReference type="InterPro" id="IPR025746">
    <property type="entry name" value="PilX_N_dom"/>
</dbReference>
<dbReference type="EMBL" id="JAJGNA010000009">
    <property type="protein sequence ID" value="MCC4308831.1"/>
    <property type="molecule type" value="Genomic_DNA"/>
</dbReference>
<gene>
    <name evidence="3" type="ORF">LL252_09645</name>
</gene>
<dbReference type="RefSeq" id="WP_228233859.1">
    <property type="nucleotide sequence ID" value="NZ_JAJGNA010000009.1"/>
</dbReference>
<dbReference type="Proteomes" id="UP001108027">
    <property type="component" value="Unassembled WGS sequence"/>
</dbReference>
<organism evidence="3 4">
    <name type="scientific">Alloalcanivorax marinus</name>
    <dbReference type="NCBI Taxonomy" id="1177169"/>
    <lineage>
        <taxon>Bacteria</taxon>
        <taxon>Pseudomonadati</taxon>
        <taxon>Pseudomonadota</taxon>
        <taxon>Gammaproteobacteria</taxon>
        <taxon>Oceanospirillales</taxon>
        <taxon>Alcanivoracaceae</taxon>
        <taxon>Alloalcanivorax</taxon>
    </lineage>
</organism>
<dbReference type="AlphaFoldDB" id="A0A9Q3UMQ3"/>
<accession>A0A9Q3UMQ3</accession>
<feature type="transmembrane region" description="Helical" evidence="1">
    <location>
        <begin position="12"/>
        <end position="33"/>
    </location>
</feature>
<feature type="domain" description="Type 4 fimbrial biogenesis protein PilX N-terminal" evidence="2">
    <location>
        <begin position="11"/>
        <end position="61"/>
    </location>
</feature>
<keyword evidence="1" id="KW-0812">Transmembrane</keyword>
<keyword evidence="4" id="KW-1185">Reference proteome</keyword>
<reference evidence="3" key="1">
    <citation type="submission" date="2021-10" db="EMBL/GenBank/DDBJ databases">
        <title>The diversity and Nitrogen Metabolism of Culturable Nitrate-Utilizing Bacteria Within the Oxygen Minimum Zone of the Changjiang (Yangtze River)Estuary.</title>
        <authorList>
            <person name="Zhang D."/>
            <person name="Zheng J."/>
            <person name="Liu S."/>
            <person name="He W."/>
        </authorList>
    </citation>
    <scope>NUCLEOTIDE SEQUENCE</scope>
    <source>
        <strain evidence="3">FXH-223</strain>
    </source>
</reference>
<name>A0A9Q3UMQ3_9GAMM</name>
<sequence length="181" mass="19636">MKYLDTARRQRGVALLVALMILVIVSLMGITAMKTSMFSSKISTGTQVDAMSFEGAESAVEDAFGYLYTMSSAELQPFLNGQVMQRCLTASGVSLSACQNNDRMDSRGLVRAGSRTRQKGMQSVSGGQVSMTGSGSMIVDYTFEIMGDSEIEQFEVDDHHLQQALKRGMVASSDFNNIGQE</sequence>
<evidence type="ECO:0000313" key="4">
    <source>
        <dbReference type="Proteomes" id="UP001108027"/>
    </source>
</evidence>
<evidence type="ECO:0000256" key="1">
    <source>
        <dbReference type="SAM" id="Phobius"/>
    </source>
</evidence>
<keyword evidence="1" id="KW-1133">Transmembrane helix</keyword>
<evidence type="ECO:0000313" key="3">
    <source>
        <dbReference type="EMBL" id="MCC4308831.1"/>
    </source>
</evidence>
<dbReference type="Pfam" id="PF14341">
    <property type="entry name" value="PilX_N"/>
    <property type="match status" value="1"/>
</dbReference>